<sequence>MILLHSARGRSTFIPNLSPAPYLPATTTPFVQFFVSLTQMADLVIREVTQNIWIFSKPFARFGIFPVGGRSTAVRLQSGDVWVLASTPLNDATKTKLQELGPVKYICGADAVHHLFLGEYKREYPEAKVIGVAALVEKKKGEIEFDGVYGRDPPETKYGYEPEIQACYFSGFQNQDVAFLHAPSKTLIQADLLFNLPGKEQYSKSKSSGKFPFFGNLGPMMRAHKTFLWSAGRDRNAMARDAKTVAGWDFDRIIPCHGDVIESGGKAAWCEAFKWYLEENFQA</sequence>
<dbReference type="EMBL" id="CAJMWX010001042">
    <property type="protein sequence ID" value="CAE6451771.1"/>
    <property type="molecule type" value="Genomic_DNA"/>
</dbReference>
<dbReference type="SUPFAM" id="SSF56281">
    <property type="entry name" value="Metallo-hydrolase/oxidoreductase"/>
    <property type="match status" value="1"/>
</dbReference>
<evidence type="ECO:0000313" key="1">
    <source>
        <dbReference type="EMBL" id="CAE6451771.1"/>
    </source>
</evidence>
<comment type="caution">
    <text evidence="1">The sequence shown here is derived from an EMBL/GenBank/DDBJ whole genome shotgun (WGS) entry which is preliminary data.</text>
</comment>
<dbReference type="InterPro" id="IPR025638">
    <property type="entry name" value="DUF4336"/>
</dbReference>
<name>A0A8H3BAI3_9AGAM</name>
<reference evidence="1" key="1">
    <citation type="submission" date="2021-01" db="EMBL/GenBank/DDBJ databases">
        <authorList>
            <person name="Kaushik A."/>
        </authorList>
    </citation>
    <scope>NUCLEOTIDE SEQUENCE</scope>
    <source>
        <strain evidence="1">AG4-R118</strain>
    </source>
</reference>
<dbReference type="PANTHER" id="PTHR33835:SF1">
    <property type="entry name" value="METALLO-BETA-LACTAMASE DOMAIN-CONTAINING PROTEIN"/>
    <property type="match status" value="1"/>
</dbReference>
<proteinExistence type="predicted"/>
<dbReference type="Proteomes" id="UP000663888">
    <property type="component" value="Unassembled WGS sequence"/>
</dbReference>
<dbReference type="AlphaFoldDB" id="A0A8H3BAI3"/>
<organism evidence="1 2">
    <name type="scientific">Rhizoctonia solani</name>
    <dbReference type="NCBI Taxonomy" id="456999"/>
    <lineage>
        <taxon>Eukaryota</taxon>
        <taxon>Fungi</taxon>
        <taxon>Dikarya</taxon>
        <taxon>Basidiomycota</taxon>
        <taxon>Agaricomycotina</taxon>
        <taxon>Agaricomycetes</taxon>
        <taxon>Cantharellales</taxon>
        <taxon>Ceratobasidiaceae</taxon>
        <taxon>Rhizoctonia</taxon>
    </lineage>
</organism>
<evidence type="ECO:0000313" key="2">
    <source>
        <dbReference type="Proteomes" id="UP000663888"/>
    </source>
</evidence>
<gene>
    <name evidence="1" type="ORF">RDB_LOCUS70876</name>
</gene>
<dbReference type="PANTHER" id="PTHR33835">
    <property type="entry name" value="YALI0C07656P"/>
    <property type="match status" value="1"/>
</dbReference>
<accession>A0A8H3BAI3</accession>
<dbReference type="InterPro" id="IPR036866">
    <property type="entry name" value="RibonucZ/Hydroxyglut_hydro"/>
</dbReference>
<protein>
    <submittedName>
        <fullName evidence="1">Uncharacterized protein</fullName>
    </submittedName>
</protein>